<dbReference type="Pfam" id="PF14504">
    <property type="entry name" value="CAP_assoc_N"/>
    <property type="match status" value="1"/>
</dbReference>
<dbReference type="AlphaFoldDB" id="A0AAW6SUV5"/>
<gene>
    <name evidence="3" type="ORF">P5X88_08945</name>
</gene>
<feature type="domain" description="CAP-associated" evidence="2">
    <location>
        <begin position="28"/>
        <end position="166"/>
    </location>
</feature>
<dbReference type="Gene3D" id="3.40.33.10">
    <property type="entry name" value="CAP"/>
    <property type="match status" value="1"/>
</dbReference>
<dbReference type="Proteomes" id="UP001159179">
    <property type="component" value="Unassembled WGS sequence"/>
</dbReference>
<dbReference type="EMBL" id="JAROYP010000004">
    <property type="protein sequence ID" value="MDH5161063.1"/>
    <property type="molecule type" value="Genomic_DNA"/>
</dbReference>
<proteinExistence type="predicted"/>
<dbReference type="SUPFAM" id="SSF55797">
    <property type="entry name" value="PR-1-like"/>
    <property type="match status" value="1"/>
</dbReference>
<name>A0AAW6SUV5_9BACI</name>
<dbReference type="CDD" id="cd05379">
    <property type="entry name" value="CAP_bacterial"/>
    <property type="match status" value="1"/>
</dbReference>
<protein>
    <submittedName>
        <fullName evidence="3">CAP domain-containing protein</fullName>
    </submittedName>
</protein>
<dbReference type="InterPro" id="IPR014044">
    <property type="entry name" value="CAP_dom"/>
</dbReference>
<accession>A0AAW6SUV5</accession>
<organism evidence="3 4">
    <name type="scientific">Heyndrickxia oleronia</name>
    <dbReference type="NCBI Taxonomy" id="38875"/>
    <lineage>
        <taxon>Bacteria</taxon>
        <taxon>Bacillati</taxon>
        <taxon>Bacillota</taxon>
        <taxon>Bacilli</taxon>
        <taxon>Bacillales</taxon>
        <taxon>Bacillaceae</taxon>
        <taxon>Heyndrickxia</taxon>
    </lineage>
</organism>
<sequence>MDNEQAKNSRSELKQGYERPKVGISTYIGESSNKIIKKFGEPIRKDPSAYDYEWWIYNTGESYFQVGVDKGKIVTIYAIGKDNDITPFSIGENIQKIYQNIFLDTDITVQYEEGTYRFELTEEDLNIRPLVQLGSIYAQLSFDKFKGTLSSVRFMDKETLIKQRPYEMSYRGRLVDPIPIVDSKWRPIELGSEKQIFDLTNIIRERFGLNKLEWDQKTADVAYKHSKDMFSEKYFSHESPKYGDLKKRLDSEQVFYQLAGENIAAQYMDGPSAVEGWLNSEGHRESLLESKFTHIGVGVYQKYYTQNFIEKSWEK</sequence>
<evidence type="ECO:0000313" key="4">
    <source>
        <dbReference type="Proteomes" id="UP001159179"/>
    </source>
</evidence>
<dbReference type="PANTHER" id="PTHR31157">
    <property type="entry name" value="SCP DOMAIN-CONTAINING PROTEIN"/>
    <property type="match status" value="1"/>
</dbReference>
<evidence type="ECO:0000259" key="2">
    <source>
        <dbReference type="Pfam" id="PF14504"/>
    </source>
</evidence>
<dbReference type="InterPro" id="IPR035940">
    <property type="entry name" value="CAP_sf"/>
</dbReference>
<dbReference type="InterPro" id="IPR029410">
    <property type="entry name" value="CAP_assoc"/>
</dbReference>
<reference evidence="3" key="1">
    <citation type="submission" date="2023-03" db="EMBL/GenBank/DDBJ databases">
        <title>Bacterial isolates from washroom surfaces on a university campus.</title>
        <authorList>
            <person name="Holman D.B."/>
            <person name="Gzyl K.E."/>
            <person name="Taheri A.E."/>
        </authorList>
    </citation>
    <scope>NUCLEOTIDE SEQUENCE</scope>
    <source>
        <strain evidence="3">RD03</strain>
    </source>
</reference>
<dbReference type="Pfam" id="PF00188">
    <property type="entry name" value="CAP"/>
    <property type="match status" value="1"/>
</dbReference>
<feature type="domain" description="SCP" evidence="1">
    <location>
        <begin position="197"/>
        <end position="307"/>
    </location>
</feature>
<evidence type="ECO:0000259" key="1">
    <source>
        <dbReference type="Pfam" id="PF00188"/>
    </source>
</evidence>
<dbReference type="PANTHER" id="PTHR31157:SF26">
    <property type="entry name" value="SCP-LIKE EXTRACELLULAR PROTEIN"/>
    <property type="match status" value="1"/>
</dbReference>
<comment type="caution">
    <text evidence="3">The sequence shown here is derived from an EMBL/GenBank/DDBJ whole genome shotgun (WGS) entry which is preliminary data.</text>
</comment>
<evidence type="ECO:0000313" key="3">
    <source>
        <dbReference type="EMBL" id="MDH5161063.1"/>
    </source>
</evidence>